<dbReference type="Gene3D" id="3.40.50.720">
    <property type="entry name" value="NAD(P)-binding Rossmann-like Domain"/>
    <property type="match status" value="1"/>
</dbReference>
<gene>
    <name evidence="3" type="ORF">F4Y42_15045</name>
</gene>
<sequence>MKTYRAAVIGCSRMGGFIDNEVVGYSRIALPYSHAAGYTTCDRTDLVACADLRTDVMAEFGKLHGVPAAGQYTDYREMLAKEDLDIVSVATQPEPRAAIVVDCADSGVKAIYAEKAMAASMADADAMVEAVERNGAILNLGTNRRYDTKYDRMKEIIDSGELGDLQHIIIYNVGTLFNTGSHFLDLVLRLNDDAPAEWVQGHLPEGDSLFDGDILTEDPQGEGTIQFANGVKAHVLLTARSSETEAICSEGTITSLGDGSAWQVRKAAPVGLRGRNELQIAEAPQTPPTSSTLRAVQDLVHALDTGQPPRGGVRAARAGNELIFGIIESHLQGGARVELPLQKRTTRMVRDHTPRLPKYTVD</sequence>
<dbReference type="InterPro" id="IPR036291">
    <property type="entry name" value="NAD(P)-bd_dom_sf"/>
</dbReference>
<dbReference type="GO" id="GO:0016491">
    <property type="term" value="F:oxidoreductase activity"/>
    <property type="evidence" value="ECO:0007669"/>
    <property type="project" value="UniProtKB-KW"/>
</dbReference>
<dbReference type="GO" id="GO:0000166">
    <property type="term" value="F:nucleotide binding"/>
    <property type="evidence" value="ECO:0007669"/>
    <property type="project" value="InterPro"/>
</dbReference>
<reference evidence="3" key="1">
    <citation type="submission" date="2019-09" db="EMBL/GenBank/DDBJ databases">
        <title>Characterisation of the sponge microbiome using genome-centric metagenomics.</title>
        <authorList>
            <person name="Engelberts J.P."/>
            <person name="Robbins S.J."/>
            <person name="De Goeij J.M."/>
            <person name="Aranda M."/>
            <person name="Bell S.C."/>
            <person name="Webster N.S."/>
        </authorList>
    </citation>
    <scope>NUCLEOTIDE SEQUENCE</scope>
    <source>
        <strain evidence="3">SB0664_bin_27</strain>
    </source>
</reference>
<proteinExistence type="predicted"/>
<name>A0A6B0YVR5_9CHLR</name>
<evidence type="ECO:0000259" key="2">
    <source>
        <dbReference type="Pfam" id="PF01408"/>
    </source>
</evidence>
<evidence type="ECO:0000256" key="1">
    <source>
        <dbReference type="ARBA" id="ARBA00023002"/>
    </source>
</evidence>
<dbReference type="AlphaFoldDB" id="A0A6B0YVR5"/>
<dbReference type="PANTHER" id="PTHR43818:SF11">
    <property type="entry name" value="BCDNA.GH03377"/>
    <property type="match status" value="1"/>
</dbReference>
<comment type="caution">
    <text evidence="3">The sequence shown here is derived from an EMBL/GenBank/DDBJ whole genome shotgun (WGS) entry which is preliminary data.</text>
</comment>
<feature type="domain" description="Gfo/Idh/MocA-like oxidoreductase N-terminal" evidence="2">
    <location>
        <begin position="22"/>
        <end position="140"/>
    </location>
</feature>
<dbReference type="InterPro" id="IPR050463">
    <property type="entry name" value="Gfo/Idh/MocA_oxidrdct_glycsds"/>
</dbReference>
<dbReference type="Pfam" id="PF01408">
    <property type="entry name" value="GFO_IDH_MocA"/>
    <property type="match status" value="1"/>
</dbReference>
<dbReference type="EMBL" id="VXRG01000125">
    <property type="protein sequence ID" value="MXY94753.1"/>
    <property type="molecule type" value="Genomic_DNA"/>
</dbReference>
<organism evidence="3">
    <name type="scientific">Caldilineaceae bacterium SB0664_bin_27</name>
    <dbReference type="NCBI Taxonomy" id="2605260"/>
    <lineage>
        <taxon>Bacteria</taxon>
        <taxon>Bacillati</taxon>
        <taxon>Chloroflexota</taxon>
        <taxon>Caldilineae</taxon>
        <taxon>Caldilineales</taxon>
        <taxon>Caldilineaceae</taxon>
    </lineage>
</organism>
<dbReference type="SUPFAM" id="SSF55347">
    <property type="entry name" value="Glyceraldehyde-3-phosphate dehydrogenase-like, C-terminal domain"/>
    <property type="match status" value="1"/>
</dbReference>
<dbReference type="Gene3D" id="3.30.360.10">
    <property type="entry name" value="Dihydrodipicolinate Reductase, domain 2"/>
    <property type="match status" value="1"/>
</dbReference>
<dbReference type="PANTHER" id="PTHR43818">
    <property type="entry name" value="BCDNA.GH03377"/>
    <property type="match status" value="1"/>
</dbReference>
<accession>A0A6B0YVR5</accession>
<keyword evidence="1" id="KW-0560">Oxidoreductase</keyword>
<dbReference type="SUPFAM" id="SSF51735">
    <property type="entry name" value="NAD(P)-binding Rossmann-fold domains"/>
    <property type="match status" value="1"/>
</dbReference>
<dbReference type="InterPro" id="IPR000683">
    <property type="entry name" value="Gfo/Idh/MocA-like_OxRdtase_N"/>
</dbReference>
<protein>
    <submittedName>
        <fullName evidence="3">Gfo/Idh/MocA family oxidoreductase</fullName>
    </submittedName>
</protein>
<evidence type="ECO:0000313" key="3">
    <source>
        <dbReference type="EMBL" id="MXY94753.1"/>
    </source>
</evidence>